<dbReference type="RefSeq" id="WP_071858237.1">
    <property type="nucleotide sequence ID" value="NZ_JBHSHK010000005.1"/>
</dbReference>
<evidence type="ECO:0008006" key="4">
    <source>
        <dbReference type="Google" id="ProtNLM"/>
    </source>
</evidence>
<keyword evidence="1" id="KW-1133">Transmembrane helix</keyword>
<gene>
    <name evidence="2" type="ORF">RV04_GL002385</name>
</gene>
<sequence length="271" mass="30555">MTFRQLFKGSLFRFEDLSQARSTPFWKSIIYLIGLSILLAIPTVYQAFQVMTQIKADSLKIVQKVPDFTIEDGQIKTDSNDQGFIYQTDSIIFTFDPAGKRSQKEVEKDLVGNYFSVGLLKSKAVVVLPDYGGISSTMFGDNVLTFSYKQEPLKSLTGEKLKAGLKDLEIPAWTPLVMLIAGLYPAFINLFVTLLIAGIAGTIVAKLRLRRITFFESFKTIVYCATIPTIIATLISLFQPEFDVSLLITFISLFIFFRVTTFFPRIELPMK</sequence>
<reference evidence="2 3" key="1">
    <citation type="submission" date="2014-12" db="EMBL/GenBank/DDBJ databases">
        <title>Draft genome sequences of 29 type strains of Enterococci.</title>
        <authorList>
            <person name="Zhong Z."/>
            <person name="Sun Z."/>
            <person name="Liu W."/>
            <person name="Zhang W."/>
            <person name="Zhang H."/>
        </authorList>
    </citation>
    <scope>NUCLEOTIDE SEQUENCE [LARGE SCALE GENOMIC DNA]</scope>
    <source>
        <strain evidence="2 3">DSM 17122</strain>
    </source>
</reference>
<dbReference type="Proteomes" id="UP000182077">
    <property type="component" value="Unassembled WGS sequence"/>
</dbReference>
<dbReference type="STRING" id="249189.RV04_GL002385"/>
<proteinExistence type="predicted"/>
<keyword evidence="3" id="KW-1185">Reference proteome</keyword>
<dbReference type="OrthoDB" id="2134424at2"/>
<evidence type="ECO:0000256" key="1">
    <source>
        <dbReference type="SAM" id="Phobius"/>
    </source>
</evidence>
<keyword evidence="1" id="KW-0472">Membrane</keyword>
<feature type="transmembrane region" description="Helical" evidence="1">
    <location>
        <begin position="176"/>
        <end position="199"/>
    </location>
</feature>
<evidence type="ECO:0000313" key="2">
    <source>
        <dbReference type="EMBL" id="OJG45071.1"/>
    </source>
</evidence>
<feature type="transmembrane region" description="Helical" evidence="1">
    <location>
        <begin position="220"/>
        <end position="238"/>
    </location>
</feature>
<dbReference type="EMBL" id="JXKQ01000008">
    <property type="protein sequence ID" value="OJG45071.1"/>
    <property type="molecule type" value="Genomic_DNA"/>
</dbReference>
<feature type="transmembrane region" description="Helical" evidence="1">
    <location>
        <begin position="29"/>
        <end position="48"/>
    </location>
</feature>
<name>A0A1L8TL72_9ENTE</name>
<keyword evidence="1" id="KW-0812">Transmembrane</keyword>
<accession>A0A1L8TL72</accession>
<dbReference type="InterPro" id="IPR009574">
    <property type="entry name" value="DUF1189"/>
</dbReference>
<dbReference type="Pfam" id="PF06691">
    <property type="entry name" value="DUF1189"/>
    <property type="match status" value="1"/>
</dbReference>
<dbReference type="AlphaFoldDB" id="A0A1L8TL72"/>
<organism evidence="2 3">
    <name type="scientific">Enterococcus hermanniensis</name>
    <dbReference type="NCBI Taxonomy" id="249189"/>
    <lineage>
        <taxon>Bacteria</taxon>
        <taxon>Bacillati</taxon>
        <taxon>Bacillota</taxon>
        <taxon>Bacilli</taxon>
        <taxon>Lactobacillales</taxon>
        <taxon>Enterococcaceae</taxon>
        <taxon>Enterococcus</taxon>
    </lineage>
</organism>
<protein>
    <recommendedName>
        <fullName evidence="4">DUF1189 domain-containing protein</fullName>
    </recommendedName>
</protein>
<evidence type="ECO:0000313" key="3">
    <source>
        <dbReference type="Proteomes" id="UP000182077"/>
    </source>
</evidence>
<comment type="caution">
    <text evidence="2">The sequence shown here is derived from an EMBL/GenBank/DDBJ whole genome shotgun (WGS) entry which is preliminary data.</text>
</comment>
<feature type="transmembrane region" description="Helical" evidence="1">
    <location>
        <begin position="244"/>
        <end position="263"/>
    </location>
</feature>